<protein>
    <recommendedName>
        <fullName evidence="4">Reverse transcriptase RNase H-like domain-containing protein</fullName>
    </recommendedName>
</protein>
<comment type="caution">
    <text evidence="2">The sequence shown here is derived from an EMBL/GenBank/DDBJ whole genome shotgun (WGS) entry which is preliminary data.</text>
</comment>
<dbReference type="AlphaFoldDB" id="A0A5J4WUX8"/>
<name>A0A5J4WUX8_9EUKA</name>
<reference evidence="2 3" key="1">
    <citation type="submission" date="2019-03" db="EMBL/GenBank/DDBJ databases">
        <title>Single cell metagenomics reveals metabolic interactions within the superorganism composed of flagellate Streblomastix strix and complex community of Bacteroidetes bacteria on its surface.</title>
        <authorList>
            <person name="Treitli S.C."/>
            <person name="Kolisko M."/>
            <person name="Husnik F."/>
            <person name="Keeling P."/>
            <person name="Hampl V."/>
        </authorList>
    </citation>
    <scope>NUCLEOTIDE SEQUENCE [LARGE SCALE GENOMIC DNA]</scope>
    <source>
        <strain evidence="2">ST1C</strain>
    </source>
</reference>
<accession>A0A5J4WUX8</accession>
<gene>
    <name evidence="2" type="ORF">EZS28_005753</name>
</gene>
<feature type="compositionally biased region" description="Basic and acidic residues" evidence="1">
    <location>
        <begin position="559"/>
        <end position="570"/>
    </location>
</feature>
<dbReference type="EMBL" id="SNRW01000897">
    <property type="protein sequence ID" value="KAA6398721.1"/>
    <property type="molecule type" value="Genomic_DNA"/>
</dbReference>
<organism evidence="2 3">
    <name type="scientific">Streblomastix strix</name>
    <dbReference type="NCBI Taxonomy" id="222440"/>
    <lineage>
        <taxon>Eukaryota</taxon>
        <taxon>Metamonada</taxon>
        <taxon>Preaxostyla</taxon>
        <taxon>Oxymonadida</taxon>
        <taxon>Streblomastigidae</taxon>
        <taxon>Streblomastix</taxon>
    </lineage>
</organism>
<dbReference type="Proteomes" id="UP000324800">
    <property type="component" value="Unassembled WGS sequence"/>
</dbReference>
<feature type="compositionally biased region" description="Polar residues" evidence="1">
    <location>
        <begin position="277"/>
        <end position="288"/>
    </location>
</feature>
<dbReference type="OrthoDB" id="2897838at2759"/>
<feature type="region of interest" description="Disordered" evidence="1">
    <location>
        <begin position="551"/>
        <end position="570"/>
    </location>
</feature>
<evidence type="ECO:0000313" key="2">
    <source>
        <dbReference type="EMBL" id="KAA6398721.1"/>
    </source>
</evidence>
<feature type="region of interest" description="Disordered" evidence="1">
    <location>
        <begin position="269"/>
        <end position="289"/>
    </location>
</feature>
<evidence type="ECO:0000313" key="3">
    <source>
        <dbReference type="Proteomes" id="UP000324800"/>
    </source>
</evidence>
<proteinExistence type="predicted"/>
<evidence type="ECO:0008006" key="4">
    <source>
        <dbReference type="Google" id="ProtNLM"/>
    </source>
</evidence>
<evidence type="ECO:0000256" key="1">
    <source>
        <dbReference type="SAM" id="MobiDB-lite"/>
    </source>
</evidence>
<sequence length="1029" mass="118125">MTVLDPPALIVERENEQLDQHTGFPLPVHENQPVMNDAVLPFMKNLLNQSARTPEEQQHQQQIASAQLFIEQYFNEKVADFDSTGKRQTKYEFEALEDRIQTTLGLKIASATVIASLATNNAESVTEQILTSHRLVCIIAGKAQQLREQAFAPPMFRELLGPDVSVSDVFGKKSKEKLKKAKTAKIIKNPKKISVTNPKPVVQPAEASQTIPITSSVQQQAQPQIQILPLPQKFTILIIKPTEITTIIRQVQQFSWSNFCHNSQQSCRTRHLHRTNSPHNSPNRNESGLSKALRQAKKNRKLKILKARVREPNDQYIIIQEKLWKEGIMPQYSIDLVKILIPVRFMARLNQWDKIGGTQTIIRGAQLEWISPAAPLLIQSQQQPHQFRRTLEYDQEYMTQPEKELSSVVVIEMDNVQVYNPTFLVPRQDERTKIDSTRIKLCHDTRHQGRFSSRACLSQPASISGVSVQEHELRIPWPTIRLETKLSTLQQDLSNSYQSNMGEMEVTTQTDDSRDLLLSIKSGLATLSYQTCDNAEEMLLISRQKLPNLINGSNNDSNMNKKPETQTERLDSNVKRELNSIARGGWNASVRLLKKILSELLTILILIKQNKPRQMKDRIPDLILTTDASEDGWGMTLEQNQEQIMDVGQQFSIRRWRAASEILHLVREIFILLDSLNLTIYIEHLPGLQNTAVVALSRFYWIGDYMINPYLRMEVLHQIDFQSTLDAFAHRTNKQLDRYYFPQEERKVFAINAMNIPWRGGRTSITPPIGLIPKNNIETNYRQSCCSANSPQVVLLQVQINATLNTESSNFRPIGISLDSRQVHERRTETRTRNHRVNKDKQKDGEQLYRQLAESTNLSQIAIDTLIANQNIETWRKRRAELTSLAQYIKEKGISVKDLLDSKPDIELVNALFWYKSRSESKLQKRIKNMLMHCEVVVSQFSQMNAVNDSHLIKTFSKGNELADVVQSKHYCHEQLKEKKTHQCMIKFGIIYPRRLMQHHSTISTNLQASLEELASNLCTQVQPSAMLW</sequence>
<feature type="region of interest" description="Disordered" evidence="1">
    <location>
        <begin position="822"/>
        <end position="845"/>
    </location>
</feature>